<dbReference type="PANTHER" id="PTHR30537">
    <property type="entry name" value="HTH-TYPE TRANSCRIPTIONAL REGULATOR"/>
    <property type="match status" value="1"/>
</dbReference>
<dbReference type="Gene3D" id="3.40.190.290">
    <property type="match status" value="1"/>
</dbReference>
<name>A0ABW4XVJ3_9GAMM</name>
<dbReference type="Gene3D" id="1.10.10.10">
    <property type="entry name" value="Winged helix-like DNA-binding domain superfamily/Winged helix DNA-binding domain"/>
    <property type="match status" value="1"/>
</dbReference>
<dbReference type="SUPFAM" id="SSF46785">
    <property type="entry name" value="Winged helix' DNA-binding domain"/>
    <property type="match status" value="1"/>
</dbReference>
<evidence type="ECO:0000313" key="7">
    <source>
        <dbReference type="Proteomes" id="UP001597380"/>
    </source>
</evidence>
<dbReference type="InterPro" id="IPR058163">
    <property type="entry name" value="LysR-type_TF_proteobact-type"/>
</dbReference>
<reference evidence="7" key="1">
    <citation type="journal article" date="2019" name="Int. J. Syst. Evol. Microbiol.">
        <title>The Global Catalogue of Microorganisms (GCM) 10K type strain sequencing project: providing services to taxonomists for standard genome sequencing and annotation.</title>
        <authorList>
            <consortium name="The Broad Institute Genomics Platform"/>
            <consortium name="The Broad Institute Genome Sequencing Center for Infectious Disease"/>
            <person name="Wu L."/>
            <person name="Ma J."/>
        </authorList>
    </citation>
    <scope>NUCLEOTIDE SEQUENCE [LARGE SCALE GENOMIC DNA]</scope>
    <source>
        <strain evidence="7">CGMCC 1.10992</strain>
    </source>
</reference>
<accession>A0ABW4XVJ3</accession>
<protein>
    <submittedName>
        <fullName evidence="6">LysR family transcriptional regulator</fullName>
    </submittedName>
</protein>
<dbReference type="InterPro" id="IPR005119">
    <property type="entry name" value="LysR_subst-bd"/>
</dbReference>
<dbReference type="Pfam" id="PF00126">
    <property type="entry name" value="HTH_1"/>
    <property type="match status" value="1"/>
</dbReference>
<keyword evidence="7" id="KW-1185">Reference proteome</keyword>
<dbReference type="Proteomes" id="UP001597380">
    <property type="component" value="Unassembled WGS sequence"/>
</dbReference>
<dbReference type="SUPFAM" id="SSF53850">
    <property type="entry name" value="Periplasmic binding protein-like II"/>
    <property type="match status" value="1"/>
</dbReference>
<organism evidence="6 7">
    <name type="scientific">Corallincola platygyrae</name>
    <dbReference type="NCBI Taxonomy" id="1193278"/>
    <lineage>
        <taxon>Bacteria</taxon>
        <taxon>Pseudomonadati</taxon>
        <taxon>Pseudomonadota</taxon>
        <taxon>Gammaproteobacteria</taxon>
        <taxon>Alteromonadales</taxon>
        <taxon>Psychromonadaceae</taxon>
        <taxon>Corallincola</taxon>
    </lineage>
</organism>
<evidence type="ECO:0000256" key="2">
    <source>
        <dbReference type="ARBA" id="ARBA00023015"/>
    </source>
</evidence>
<evidence type="ECO:0000256" key="1">
    <source>
        <dbReference type="ARBA" id="ARBA00009437"/>
    </source>
</evidence>
<dbReference type="EMBL" id="JBHUHT010000030">
    <property type="protein sequence ID" value="MFD2097939.1"/>
    <property type="molecule type" value="Genomic_DNA"/>
</dbReference>
<dbReference type="InterPro" id="IPR036388">
    <property type="entry name" value="WH-like_DNA-bd_sf"/>
</dbReference>
<sequence>MNKSDTEKIYWKGICAFIAVARSGSFSAAAEASGNSKSNLSQQVSQLEQLLNVQLLHRTTRQLRLTEIGQGYLEKCQIAVQQLSLATEWAIENRSKLAGEIKMNAVGGLIGEEVIAPLLIEFQQAYPDIDVKLDFSSQRVDLLSSPYDLVMRMGELEDSSLIARRLHTISTKYVASPSFLQRYGSIEHPSDLTHCPLIYGSVSEWRFHQGETQVSVRAEQGFQIANGRVMLKAALEGQGIARLADVYVEPYLANGELLEVLPLWHPSDTRLSLVSPPARYQLNRVRALMDYLIEHFSAKYQQVMLRT</sequence>
<comment type="caution">
    <text evidence="6">The sequence shown here is derived from an EMBL/GenBank/DDBJ whole genome shotgun (WGS) entry which is preliminary data.</text>
</comment>
<evidence type="ECO:0000256" key="3">
    <source>
        <dbReference type="ARBA" id="ARBA00023125"/>
    </source>
</evidence>
<evidence type="ECO:0000256" key="4">
    <source>
        <dbReference type="ARBA" id="ARBA00023163"/>
    </source>
</evidence>
<dbReference type="InterPro" id="IPR036390">
    <property type="entry name" value="WH_DNA-bd_sf"/>
</dbReference>
<feature type="domain" description="HTH lysR-type" evidence="5">
    <location>
        <begin position="16"/>
        <end position="66"/>
    </location>
</feature>
<dbReference type="InterPro" id="IPR000847">
    <property type="entry name" value="LysR_HTH_N"/>
</dbReference>
<proteinExistence type="inferred from homology"/>
<keyword evidence="2" id="KW-0805">Transcription regulation</keyword>
<evidence type="ECO:0000259" key="5">
    <source>
        <dbReference type="PROSITE" id="PS50931"/>
    </source>
</evidence>
<keyword evidence="3" id="KW-0238">DNA-binding</keyword>
<dbReference type="Pfam" id="PF03466">
    <property type="entry name" value="LysR_substrate"/>
    <property type="match status" value="1"/>
</dbReference>
<dbReference type="RefSeq" id="WP_345340079.1">
    <property type="nucleotide sequence ID" value="NZ_BAABLI010000013.1"/>
</dbReference>
<dbReference type="PANTHER" id="PTHR30537:SF5">
    <property type="entry name" value="HTH-TYPE TRANSCRIPTIONAL ACTIVATOR TTDR-RELATED"/>
    <property type="match status" value="1"/>
</dbReference>
<dbReference type="PROSITE" id="PS50931">
    <property type="entry name" value="HTH_LYSR"/>
    <property type="match status" value="1"/>
</dbReference>
<dbReference type="CDD" id="cd08422">
    <property type="entry name" value="PBP2_CrgA_like"/>
    <property type="match status" value="1"/>
</dbReference>
<comment type="similarity">
    <text evidence="1">Belongs to the LysR transcriptional regulatory family.</text>
</comment>
<keyword evidence="4" id="KW-0804">Transcription</keyword>
<evidence type="ECO:0000313" key="6">
    <source>
        <dbReference type="EMBL" id="MFD2097939.1"/>
    </source>
</evidence>
<gene>
    <name evidence="6" type="ORF">ACFSJ3_18275</name>
</gene>